<dbReference type="EMBL" id="CP115174">
    <property type="protein sequence ID" value="WBO23701.1"/>
    <property type="molecule type" value="Genomic_DNA"/>
</dbReference>
<dbReference type="InterPro" id="IPR023393">
    <property type="entry name" value="START-like_dom_sf"/>
</dbReference>
<keyword evidence="1" id="KW-0732">Signal</keyword>
<dbReference type="RefSeq" id="WP_270078332.1">
    <property type="nucleotide sequence ID" value="NZ_CP115174.1"/>
</dbReference>
<dbReference type="Gene3D" id="3.30.530.20">
    <property type="match status" value="1"/>
</dbReference>
<organism evidence="2 3">
    <name type="scientific">Sphingomonas abietis</name>
    <dbReference type="NCBI Taxonomy" id="3012344"/>
    <lineage>
        <taxon>Bacteria</taxon>
        <taxon>Pseudomonadati</taxon>
        <taxon>Pseudomonadota</taxon>
        <taxon>Alphaproteobacteria</taxon>
        <taxon>Sphingomonadales</taxon>
        <taxon>Sphingomonadaceae</taxon>
        <taxon>Sphingomonas</taxon>
    </lineage>
</organism>
<name>A0ABY7NTD4_9SPHN</name>
<gene>
    <name evidence="2" type="ORF">PBT88_06155</name>
</gene>
<feature type="signal peptide" evidence="1">
    <location>
        <begin position="1"/>
        <end position="26"/>
    </location>
</feature>
<evidence type="ECO:0000313" key="3">
    <source>
        <dbReference type="Proteomes" id="UP001210865"/>
    </source>
</evidence>
<evidence type="ECO:0000256" key="1">
    <source>
        <dbReference type="SAM" id="SignalP"/>
    </source>
</evidence>
<reference evidence="2 3" key="1">
    <citation type="submission" date="2022-12" db="EMBL/GenBank/DDBJ databases">
        <title>Sphingomonas abieness sp. nov., an endophytic bacterium isolated from Abies koreana.</title>
        <authorList>
            <person name="Jiang L."/>
            <person name="Lee J."/>
        </authorList>
    </citation>
    <scope>NUCLEOTIDE SEQUENCE [LARGE SCALE GENOMIC DNA]</scope>
    <source>
        <strain evidence="3">PAMB 00755</strain>
    </source>
</reference>
<evidence type="ECO:0000313" key="2">
    <source>
        <dbReference type="EMBL" id="WBO23701.1"/>
    </source>
</evidence>
<feature type="chain" id="PRO_5046015675" evidence="1">
    <location>
        <begin position="27"/>
        <end position="175"/>
    </location>
</feature>
<dbReference type="Pfam" id="PF10604">
    <property type="entry name" value="Polyketide_cyc2"/>
    <property type="match status" value="1"/>
</dbReference>
<dbReference type="InterPro" id="IPR019587">
    <property type="entry name" value="Polyketide_cyclase/dehydratase"/>
</dbReference>
<dbReference type="SUPFAM" id="SSF55961">
    <property type="entry name" value="Bet v1-like"/>
    <property type="match status" value="1"/>
</dbReference>
<proteinExistence type="predicted"/>
<protein>
    <submittedName>
        <fullName evidence="2">SRPBCC family protein</fullName>
    </submittedName>
</protein>
<dbReference type="Proteomes" id="UP001210865">
    <property type="component" value="Chromosome"/>
</dbReference>
<accession>A0ABY7NTD4</accession>
<keyword evidence="3" id="KW-1185">Reference proteome</keyword>
<sequence>MPHALFGYRPLAAIVPALLATGTSVAAAPSPHYVTIVHQADVTRPAGAVWARIGHYCDLTKWMGKPCEIVAGKDGEIGATRLIDHKIVEILVGRTATSYTYTQTDHISAPLHLYHGTLAVEPIDGRSSRIVYTLFYDNNGISDPTARAKEVQQRSALFAKAVKTMQSMAEAAPAS</sequence>